<feature type="domain" description="DUF4378" evidence="2">
    <location>
        <begin position="721"/>
        <end position="887"/>
    </location>
</feature>
<comment type="caution">
    <text evidence="4">The sequence shown here is derived from an EMBL/GenBank/DDBJ whole genome shotgun (WGS) entry which is preliminary data.</text>
</comment>
<evidence type="ECO:0008006" key="6">
    <source>
        <dbReference type="Google" id="ProtNLM"/>
    </source>
</evidence>
<dbReference type="PANTHER" id="PTHR40836">
    <property type="entry name" value="RB1-INDUCIBLE COILED-COIL PROTEIN"/>
    <property type="match status" value="1"/>
</dbReference>
<dbReference type="Pfam" id="PF14383">
    <property type="entry name" value="VARLMGL"/>
    <property type="match status" value="1"/>
</dbReference>
<dbReference type="Proteomes" id="UP001318860">
    <property type="component" value="Unassembled WGS sequence"/>
</dbReference>
<keyword evidence="5" id="KW-1185">Reference proteome</keyword>
<feature type="compositionally biased region" description="Basic and acidic residues" evidence="1">
    <location>
        <begin position="121"/>
        <end position="131"/>
    </location>
</feature>
<evidence type="ECO:0000256" key="1">
    <source>
        <dbReference type="SAM" id="MobiDB-lite"/>
    </source>
</evidence>
<dbReference type="EMBL" id="JABTTQ020001871">
    <property type="protein sequence ID" value="KAK6127591.1"/>
    <property type="molecule type" value="Genomic_DNA"/>
</dbReference>
<gene>
    <name evidence="4" type="ORF">DH2020_038667</name>
</gene>
<evidence type="ECO:0000259" key="2">
    <source>
        <dbReference type="Pfam" id="PF14309"/>
    </source>
</evidence>
<dbReference type="PANTHER" id="PTHR40836:SF4">
    <property type="entry name" value="RB1-INDUCIBLE COILED-COIL PROTEIN"/>
    <property type="match status" value="1"/>
</dbReference>
<organism evidence="4 5">
    <name type="scientific">Rehmannia glutinosa</name>
    <name type="common">Chinese foxglove</name>
    <dbReference type="NCBI Taxonomy" id="99300"/>
    <lineage>
        <taxon>Eukaryota</taxon>
        <taxon>Viridiplantae</taxon>
        <taxon>Streptophyta</taxon>
        <taxon>Embryophyta</taxon>
        <taxon>Tracheophyta</taxon>
        <taxon>Spermatophyta</taxon>
        <taxon>Magnoliopsida</taxon>
        <taxon>eudicotyledons</taxon>
        <taxon>Gunneridae</taxon>
        <taxon>Pentapetalae</taxon>
        <taxon>asterids</taxon>
        <taxon>lamiids</taxon>
        <taxon>Lamiales</taxon>
        <taxon>Orobanchaceae</taxon>
        <taxon>Rehmannieae</taxon>
        <taxon>Rehmannia</taxon>
    </lineage>
</organism>
<name>A0ABR0UZ50_REHGL</name>
<dbReference type="InterPro" id="IPR025486">
    <property type="entry name" value="DUF4378"/>
</dbReference>
<dbReference type="Pfam" id="PF14309">
    <property type="entry name" value="DUF4378"/>
    <property type="match status" value="1"/>
</dbReference>
<proteinExistence type="predicted"/>
<feature type="region of interest" description="Disordered" evidence="1">
    <location>
        <begin position="160"/>
        <end position="186"/>
    </location>
</feature>
<sequence length="894" mass="101870">MGSLFHFLDINEDIMARKVAHKKHVGGLEAPRNSLELQMETSYGLYSARDNILYAHHMVKESSGKDYYFTEAPMKKLISEEISKKSNTRQNAPSVVARLMGVDMLPFDSKPAPQVVDIKKENPSGKLMDKKLPKKSSVGHVLSTSNCSQQLEVGSLGHYVDRYPDQRNSHAKSNKPKPREHPQEEELQKFKKEFEAWQTARFKECADFVKVSSAPAQIIAQEDLNREKMYLYSNSKRTTNIERCTKSTDLAELVDPHEMVTFGSCKKKNLCFSAEGGKESLHSNRMSRTDCRSSQITNSDQKIDIHSVPSKIVILRPGPDRMDVYEDSWTSSPSTSGTRGGIEDFLEEVKERLKSELQGKCPKRSTTIRGGGIETPYWEKPTEPRQIARYIAQEVRDSVSRDLGMNLLRSESTRSYRSEFQLNGTGSPEFINRDTRRLLADRLRNVLKGERNPEVPIIVPNSSRLSMSDYEKSGDGQLRDTWIDNKISCPDNFTNELEKHSRSFRREPDEGAMHQKDLSPRNLIRSLSAPVSGTSFGKLLLEDRHILTGAQIRRKHEVIEKVSLNIKKQKKDKFNIREKVSSFRYSLTLRGRLFRRRVKSVDGSDQNKNLLRDIRSGPTVMMNFCDTHENSTEVPPSPASVCSSSVQEEFWRQADYLSPISSSGGHQLEDSEMSHVFREINSNLNELRRKLDQLDGSVPEETIKEQQPIEVEVYIEDQTEAYIRDLLVAAGLYDGTFSQSLSKWDPLGKPISTQVFEEVEETYRENAKNDERCRKDQGEKVNHKLILDLLNEVLPAILREPANMSSNIMGKAIGPVHKPPCGRKLLSHVWNTIRAYVHPPADRSYYGLDDMLARDLMSTTWSRQVDDDVNALGRDIECLIIGDLIQEMVKDMYS</sequence>
<dbReference type="InterPro" id="IPR032795">
    <property type="entry name" value="DUF3741-assoc"/>
</dbReference>
<evidence type="ECO:0000313" key="5">
    <source>
        <dbReference type="Proteomes" id="UP001318860"/>
    </source>
</evidence>
<feature type="region of interest" description="Disordered" evidence="1">
    <location>
        <begin position="360"/>
        <end position="379"/>
    </location>
</feature>
<evidence type="ECO:0000259" key="3">
    <source>
        <dbReference type="Pfam" id="PF14383"/>
    </source>
</evidence>
<accession>A0ABR0UZ50</accession>
<feature type="domain" description="DUF3741" evidence="3">
    <location>
        <begin position="91"/>
        <end position="106"/>
    </location>
</feature>
<protein>
    <recommendedName>
        <fullName evidence="6">DUF4378 domain-containing protein</fullName>
    </recommendedName>
</protein>
<feature type="compositionally biased region" description="Basic and acidic residues" evidence="1">
    <location>
        <begin position="177"/>
        <end position="186"/>
    </location>
</feature>
<feature type="region of interest" description="Disordered" evidence="1">
    <location>
        <begin position="121"/>
        <end position="143"/>
    </location>
</feature>
<evidence type="ECO:0000313" key="4">
    <source>
        <dbReference type="EMBL" id="KAK6127591.1"/>
    </source>
</evidence>
<reference evidence="4 5" key="1">
    <citation type="journal article" date="2021" name="Comput. Struct. Biotechnol. J.">
        <title>De novo genome assembly of the potent medicinal plant Rehmannia glutinosa using nanopore technology.</title>
        <authorList>
            <person name="Ma L."/>
            <person name="Dong C."/>
            <person name="Song C."/>
            <person name="Wang X."/>
            <person name="Zheng X."/>
            <person name="Niu Y."/>
            <person name="Chen S."/>
            <person name="Feng W."/>
        </authorList>
    </citation>
    <scope>NUCLEOTIDE SEQUENCE [LARGE SCALE GENOMIC DNA]</scope>
    <source>
        <strain evidence="4">DH-2019</strain>
    </source>
</reference>